<dbReference type="FunFam" id="1.10.630.10:FF:000042">
    <property type="entry name" value="Cytochrome P450"/>
    <property type="match status" value="1"/>
</dbReference>
<comment type="caution">
    <text evidence="12">The sequence shown here is derived from an EMBL/GenBank/DDBJ whole genome shotgun (WGS) entry which is preliminary data.</text>
</comment>
<dbReference type="GO" id="GO:0008395">
    <property type="term" value="F:steroid hydroxylase activity"/>
    <property type="evidence" value="ECO:0007669"/>
    <property type="project" value="TreeGrafter"/>
</dbReference>
<evidence type="ECO:0000256" key="9">
    <source>
        <dbReference type="ARBA" id="ARBA00043906"/>
    </source>
</evidence>
<evidence type="ECO:0000256" key="2">
    <source>
        <dbReference type="ARBA" id="ARBA00004406"/>
    </source>
</evidence>
<sequence length="501" mass="57463">MADFLQATTTFVTDHWVSFSIGLLLLLVYRYCTAPFTSFKKLGIPEPETTPFFGSTASLIFKPNKLPMLHLDWYKKYGKVFGIYFFREPFLMVADPEMIKEILVKEFPKFHDRKALADIPEPYNRMLTLVRGQKWKDIRSILTPTFSASKIKQMIPFMNEALDTLLAKAERISKTGEIVDFHRWLQSLTMEVILSTAFGVKAETQTVENDPITESAKKAMAPNPVAGLLLLLPFANRLLKYFPDMFNFEKIGKVASNIIAERTKLNGHSKNHRKDMLQLMLDAKEETASEKIDNEDIQAQTLVFLLAGYETSSTTLGFVSYHLALDTQVQDKLRDEIDRLWPDDEETPSYDVLHKMDYLDMVINEALRMYPPGFVLQRDCNEGCTVKGVNIPKGMPIMIPVYAIHHDPKVWPEPEKFNPERFTEAEKANRHPYTFMPFGYGPRNCVGMRFALLELKLTLVKLLKKYKLERTEKTAVPMEFSVGSTLNCPPGKVMLRISSRD</sequence>
<proteinExistence type="inferred from homology"/>
<dbReference type="SUPFAM" id="SSF48264">
    <property type="entry name" value="Cytochrome P450"/>
    <property type="match status" value="1"/>
</dbReference>
<reference evidence="12" key="2">
    <citation type="journal article" date="2023" name="Science">
        <title>Genomic signatures of disease resistance in endangered staghorn corals.</title>
        <authorList>
            <person name="Vollmer S.V."/>
            <person name="Selwyn J.D."/>
            <person name="Despard B.A."/>
            <person name="Roesel C.L."/>
        </authorList>
    </citation>
    <scope>NUCLEOTIDE SEQUENCE</scope>
    <source>
        <strain evidence="12">K2</strain>
    </source>
</reference>
<dbReference type="Pfam" id="PF00067">
    <property type="entry name" value="p450"/>
    <property type="match status" value="1"/>
</dbReference>
<dbReference type="InterPro" id="IPR002401">
    <property type="entry name" value="Cyt_P450_E_grp-I"/>
</dbReference>
<dbReference type="InterPro" id="IPR017972">
    <property type="entry name" value="Cyt_P450_CS"/>
</dbReference>
<evidence type="ECO:0000256" key="11">
    <source>
        <dbReference type="RuleBase" id="RU000461"/>
    </source>
</evidence>
<dbReference type="InterPro" id="IPR036396">
    <property type="entry name" value="Cyt_P450_sf"/>
</dbReference>
<evidence type="ECO:0000256" key="7">
    <source>
        <dbReference type="ARBA" id="ARBA00023002"/>
    </source>
</evidence>
<keyword evidence="8 10" id="KW-0408">Iron</keyword>
<keyword evidence="6" id="KW-0492">Microsome</keyword>
<keyword evidence="7 11" id="KW-0560">Oxidoreductase</keyword>
<dbReference type="GO" id="GO:0005506">
    <property type="term" value="F:iron ion binding"/>
    <property type="evidence" value="ECO:0007669"/>
    <property type="project" value="InterPro"/>
</dbReference>
<dbReference type="Gene3D" id="1.10.630.10">
    <property type="entry name" value="Cytochrome P450"/>
    <property type="match status" value="1"/>
</dbReference>
<dbReference type="EMBL" id="JARQWQ010000020">
    <property type="protein sequence ID" value="KAK2565311.1"/>
    <property type="molecule type" value="Genomic_DNA"/>
</dbReference>
<keyword evidence="4 10" id="KW-0349">Heme</keyword>
<keyword evidence="6" id="KW-0256">Endoplasmic reticulum</keyword>
<feature type="binding site" description="axial binding residue" evidence="10">
    <location>
        <position position="445"/>
    </location>
    <ligand>
        <name>heme</name>
        <dbReference type="ChEBI" id="CHEBI:30413"/>
    </ligand>
    <ligandPart>
        <name>Fe</name>
        <dbReference type="ChEBI" id="CHEBI:18248"/>
    </ligandPart>
</feature>
<organism evidence="12 13">
    <name type="scientific">Acropora cervicornis</name>
    <name type="common">Staghorn coral</name>
    <dbReference type="NCBI Taxonomy" id="6130"/>
    <lineage>
        <taxon>Eukaryota</taxon>
        <taxon>Metazoa</taxon>
        <taxon>Cnidaria</taxon>
        <taxon>Anthozoa</taxon>
        <taxon>Hexacorallia</taxon>
        <taxon>Scleractinia</taxon>
        <taxon>Astrocoeniina</taxon>
        <taxon>Acroporidae</taxon>
        <taxon>Acropora</taxon>
    </lineage>
</organism>
<evidence type="ECO:0000256" key="1">
    <source>
        <dbReference type="ARBA" id="ARBA00004174"/>
    </source>
</evidence>
<evidence type="ECO:0000256" key="8">
    <source>
        <dbReference type="ARBA" id="ARBA00023004"/>
    </source>
</evidence>
<dbReference type="PRINTS" id="PR00385">
    <property type="entry name" value="P450"/>
</dbReference>
<dbReference type="PANTHER" id="PTHR24302">
    <property type="entry name" value="CYTOCHROME P450 FAMILY 3"/>
    <property type="match status" value="1"/>
</dbReference>
<dbReference type="AlphaFoldDB" id="A0AAD9QQK6"/>
<dbReference type="CDD" id="cd11055">
    <property type="entry name" value="CYP3A-like"/>
    <property type="match status" value="1"/>
</dbReference>
<evidence type="ECO:0000313" key="13">
    <source>
        <dbReference type="Proteomes" id="UP001249851"/>
    </source>
</evidence>
<dbReference type="GO" id="GO:0020037">
    <property type="term" value="F:heme binding"/>
    <property type="evidence" value="ECO:0007669"/>
    <property type="project" value="InterPro"/>
</dbReference>
<dbReference type="GO" id="GO:0005789">
    <property type="term" value="C:endoplasmic reticulum membrane"/>
    <property type="evidence" value="ECO:0007669"/>
    <property type="project" value="UniProtKB-SubCell"/>
</dbReference>
<dbReference type="InterPro" id="IPR001128">
    <property type="entry name" value="Cyt_P450"/>
</dbReference>
<dbReference type="GO" id="GO:0016705">
    <property type="term" value="F:oxidoreductase activity, acting on paired donors, with incorporation or reduction of molecular oxygen"/>
    <property type="evidence" value="ECO:0007669"/>
    <property type="project" value="InterPro"/>
</dbReference>
<keyword evidence="11" id="KW-0503">Monooxygenase</keyword>
<protein>
    <submittedName>
        <fullName evidence="12">Cytochrome P450 3A4</fullName>
    </submittedName>
</protein>
<dbReference type="Proteomes" id="UP001249851">
    <property type="component" value="Unassembled WGS sequence"/>
</dbReference>
<dbReference type="PANTHER" id="PTHR24302:SF15">
    <property type="entry name" value="FATTY-ACID PEROXYGENASE"/>
    <property type="match status" value="1"/>
</dbReference>
<gene>
    <name evidence="12" type="ORF">P5673_011273</name>
</gene>
<evidence type="ECO:0000313" key="12">
    <source>
        <dbReference type="EMBL" id="KAK2565311.1"/>
    </source>
</evidence>
<comment type="cofactor">
    <cofactor evidence="10">
        <name>heme</name>
        <dbReference type="ChEBI" id="CHEBI:30413"/>
    </cofactor>
</comment>
<comment type="function">
    <text evidence="9">Cytochromes P450 are a group of heme-thiolate monooxygenases. They oxidize a variety of structurally unrelated compounds, including steroids, fatty acids, and xenobiotics.</text>
</comment>
<evidence type="ECO:0000256" key="4">
    <source>
        <dbReference type="ARBA" id="ARBA00022617"/>
    </source>
</evidence>
<keyword evidence="13" id="KW-1185">Reference proteome</keyword>
<evidence type="ECO:0000256" key="6">
    <source>
        <dbReference type="ARBA" id="ARBA00022848"/>
    </source>
</evidence>
<dbReference type="InterPro" id="IPR050705">
    <property type="entry name" value="Cytochrome_P450_3A"/>
</dbReference>
<comment type="similarity">
    <text evidence="3 11">Belongs to the cytochrome P450 family.</text>
</comment>
<reference evidence="12" key="1">
    <citation type="journal article" date="2023" name="G3 (Bethesda)">
        <title>Whole genome assembly and annotation of the endangered Caribbean coral Acropora cervicornis.</title>
        <authorList>
            <person name="Selwyn J.D."/>
            <person name="Vollmer S.V."/>
        </authorList>
    </citation>
    <scope>NUCLEOTIDE SEQUENCE</scope>
    <source>
        <strain evidence="12">K2</strain>
    </source>
</reference>
<dbReference type="PROSITE" id="PS00086">
    <property type="entry name" value="CYTOCHROME_P450"/>
    <property type="match status" value="1"/>
</dbReference>
<evidence type="ECO:0000256" key="3">
    <source>
        <dbReference type="ARBA" id="ARBA00010617"/>
    </source>
</evidence>
<keyword evidence="5 10" id="KW-0479">Metal-binding</keyword>
<dbReference type="PRINTS" id="PR00463">
    <property type="entry name" value="EP450I"/>
</dbReference>
<evidence type="ECO:0000256" key="5">
    <source>
        <dbReference type="ARBA" id="ARBA00022723"/>
    </source>
</evidence>
<evidence type="ECO:0000256" key="10">
    <source>
        <dbReference type="PIRSR" id="PIRSR602401-1"/>
    </source>
</evidence>
<comment type="subcellular location">
    <subcellularLocation>
        <location evidence="2">Endoplasmic reticulum membrane</location>
        <topology evidence="2">Peripheral membrane protein</topology>
    </subcellularLocation>
    <subcellularLocation>
        <location evidence="1">Microsome membrane</location>
        <topology evidence="1">Peripheral membrane protein</topology>
    </subcellularLocation>
</comment>
<accession>A0AAD9QQK6</accession>
<name>A0AAD9QQK6_ACRCE</name>